<dbReference type="Proteomes" id="UP000256601">
    <property type="component" value="Unassembled WGS sequence"/>
</dbReference>
<dbReference type="Pfam" id="PF01212">
    <property type="entry name" value="Beta_elim_lyase"/>
    <property type="match status" value="1"/>
</dbReference>
<evidence type="ECO:0000256" key="9">
    <source>
        <dbReference type="PIRSR" id="PIRSR017617-1"/>
    </source>
</evidence>
<evidence type="ECO:0000256" key="4">
    <source>
        <dbReference type="ARBA" id="ARBA00023239"/>
    </source>
</evidence>
<keyword evidence="3" id="KW-0663">Pyridoxal phosphate</keyword>
<comment type="similarity">
    <text evidence="2">Belongs to the threonine aldolase family.</text>
</comment>
<evidence type="ECO:0000256" key="6">
    <source>
        <dbReference type="ARBA" id="ARBA00050939"/>
    </source>
</evidence>
<dbReference type="EMBL" id="KZ859172">
    <property type="protein sequence ID" value="RDW22690.1"/>
    <property type="molecule type" value="Genomic_DNA"/>
</dbReference>
<dbReference type="InterPro" id="IPR015424">
    <property type="entry name" value="PyrdxlP-dep_Trfase"/>
</dbReference>
<protein>
    <recommendedName>
        <fullName evidence="8">low-specificity L-threonine aldolase</fullName>
        <ecNumber evidence="8">4.1.2.48</ecNumber>
    </recommendedName>
</protein>
<evidence type="ECO:0000256" key="2">
    <source>
        <dbReference type="ARBA" id="ARBA00006966"/>
    </source>
</evidence>
<reference evidence="12 14" key="2">
    <citation type="submission" date="2018-07" db="EMBL/GenBank/DDBJ databases">
        <title>Draft Genome Assemblies for Five Robust Yarrowia lipolytica Strains Exhibiting High Lipid Production and Pentose Sugar Utilization and Sugar Alcohol Secretion from Undetoxified Lignocellulosic Biomass Hydrolysates.</title>
        <authorList>
            <consortium name="DOE Joint Genome Institute"/>
            <person name="Walker C."/>
            <person name="Ryu S."/>
            <person name="Na H."/>
            <person name="Zane M."/>
            <person name="LaButti K."/>
            <person name="Lipzen A."/>
            <person name="Haridas S."/>
            <person name="Barry K."/>
            <person name="Grigoriev I.V."/>
            <person name="Quarterman J."/>
            <person name="Slininger P."/>
            <person name="Dien B."/>
            <person name="Trinh C.T."/>
        </authorList>
    </citation>
    <scope>NUCLEOTIDE SEQUENCE [LARGE SCALE GENOMIC DNA]</scope>
    <source>
        <strain evidence="12 14">YB392</strain>
    </source>
</reference>
<dbReference type="NCBIfam" id="NF041359">
    <property type="entry name" value="GntG_guanitoxin"/>
    <property type="match status" value="1"/>
</dbReference>
<dbReference type="VEuPathDB" id="FungiDB:YALI0_A21417g"/>
<evidence type="ECO:0000256" key="1">
    <source>
        <dbReference type="ARBA" id="ARBA00001933"/>
    </source>
</evidence>
<dbReference type="RefSeq" id="XP_500331.1">
    <property type="nucleotide sequence ID" value="XM_500331.1"/>
</dbReference>
<dbReference type="VEuPathDB" id="FungiDB:YALI1_A22440g"/>
<dbReference type="GeneID" id="2906427"/>
<accession>A0A1H6PWW7</accession>
<proteinExistence type="inferred from homology"/>
<dbReference type="Proteomes" id="UP000182444">
    <property type="component" value="Chromosome 1A"/>
</dbReference>
<keyword evidence="12" id="KW-0808">Transferase</keyword>
<evidence type="ECO:0000259" key="10">
    <source>
        <dbReference type="Pfam" id="PF01212"/>
    </source>
</evidence>
<dbReference type="EMBL" id="CP017553">
    <property type="protein sequence ID" value="AOW00973.1"/>
    <property type="molecule type" value="Genomic_DNA"/>
</dbReference>
<comment type="catalytic activity">
    <reaction evidence="6">
        <text>L-allo-threonine = acetaldehyde + glycine</text>
        <dbReference type="Rhea" id="RHEA:26209"/>
        <dbReference type="ChEBI" id="CHEBI:15343"/>
        <dbReference type="ChEBI" id="CHEBI:57305"/>
        <dbReference type="ChEBI" id="CHEBI:58585"/>
        <dbReference type="EC" id="4.1.2.48"/>
    </reaction>
</comment>
<evidence type="ECO:0000256" key="3">
    <source>
        <dbReference type="ARBA" id="ARBA00022898"/>
    </source>
</evidence>
<dbReference type="InterPro" id="IPR015422">
    <property type="entry name" value="PyrdxlP-dep_Trfase_small"/>
</dbReference>
<evidence type="ECO:0000313" key="11">
    <source>
        <dbReference type="EMBL" id="AOW00973.1"/>
    </source>
</evidence>
<evidence type="ECO:0000256" key="5">
    <source>
        <dbReference type="ARBA" id="ARBA00050410"/>
    </source>
</evidence>
<dbReference type="PIRSF" id="PIRSF017617">
    <property type="entry name" value="Thr_aldolase"/>
    <property type="match status" value="1"/>
</dbReference>
<evidence type="ECO:0000313" key="12">
    <source>
        <dbReference type="EMBL" id="RDW22690.1"/>
    </source>
</evidence>
<organism evidence="11 13">
    <name type="scientific">Yarrowia lipolytica</name>
    <name type="common">Candida lipolytica</name>
    <dbReference type="NCBI Taxonomy" id="4952"/>
    <lineage>
        <taxon>Eukaryota</taxon>
        <taxon>Fungi</taxon>
        <taxon>Dikarya</taxon>
        <taxon>Ascomycota</taxon>
        <taxon>Saccharomycotina</taxon>
        <taxon>Dipodascomycetes</taxon>
        <taxon>Dipodascales</taxon>
        <taxon>Dipodascales incertae sedis</taxon>
        <taxon>Yarrowia</taxon>
    </lineage>
</organism>
<dbReference type="GO" id="GO:0006567">
    <property type="term" value="P:L-threonine catabolic process"/>
    <property type="evidence" value="ECO:0007669"/>
    <property type="project" value="EnsemblFungi"/>
</dbReference>
<sequence length="356" mass="38842">MTACSHDFRSDTITNPTKEMMEAITNSYSALGDAVYEEDTITTNFESRIKELTGHEAAVFAVSGTMTNQLAIRSHLFQPPHSILCDHRAHVYTCEAGGIATLSQAMVTPVIPSNGIYMTLEDIKAKIIVGEDVHVAPTKLICLENTMGGAIYPIEEIRRISKFARDNDIPIHLDGARLWNASIATGVSMREYGSLFDSISLCLSKGLCAPVGSVLVGSKKLIKTATWFKKQAGGGIRQSGILTSAANVALDQVWPSMAKTHATAKEFANFVTSDLGLKLLFPADTNFVYIDETDKFDSDVFVKLGAERGIKLLGGRIVFHYHTSPEAIETLKEVLQEAIKQYSGVKEDKLKTSGYI</sequence>
<dbReference type="Gene3D" id="3.90.1150.10">
    <property type="entry name" value="Aspartate Aminotransferase, domain 1"/>
    <property type="match status" value="1"/>
</dbReference>
<comment type="cofactor">
    <cofactor evidence="1">
        <name>pyridoxal 5'-phosphate</name>
        <dbReference type="ChEBI" id="CHEBI:597326"/>
    </cofactor>
</comment>
<evidence type="ECO:0000256" key="8">
    <source>
        <dbReference type="ARBA" id="ARBA00066573"/>
    </source>
</evidence>
<evidence type="ECO:0000313" key="14">
    <source>
        <dbReference type="Proteomes" id="UP000256601"/>
    </source>
</evidence>
<dbReference type="Gene3D" id="3.40.640.10">
    <property type="entry name" value="Type I PLP-dependent aspartate aminotransferase-like (Major domain)"/>
    <property type="match status" value="1"/>
</dbReference>
<comment type="catalytic activity">
    <reaction evidence="5">
        <text>L-threonine = acetaldehyde + glycine</text>
        <dbReference type="Rhea" id="RHEA:19625"/>
        <dbReference type="ChEBI" id="CHEBI:15343"/>
        <dbReference type="ChEBI" id="CHEBI:57305"/>
        <dbReference type="ChEBI" id="CHEBI:57926"/>
        <dbReference type="EC" id="4.1.2.48"/>
    </reaction>
</comment>
<name>A0A1H6PWW7_YARLL</name>
<dbReference type="CDD" id="cd06502">
    <property type="entry name" value="TA_like"/>
    <property type="match status" value="1"/>
</dbReference>
<dbReference type="KEGG" id="yli:2906427"/>
<dbReference type="eggNOG" id="KOG1368">
    <property type="taxonomic scope" value="Eukaryota"/>
</dbReference>
<evidence type="ECO:0000256" key="7">
    <source>
        <dbReference type="ARBA" id="ARBA00060555"/>
    </source>
</evidence>
<dbReference type="GO" id="GO:0008732">
    <property type="term" value="F:L-allo-threonine aldolase activity"/>
    <property type="evidence" value="ECO:0007669"/>
    <property type="project" value="EnsemblFungi"/>
</dbReference>
<dbReference type="OMA" id="VQTNIVI"/>
<dbReference type="InterPro" id="IPR015421">
    <property type="entry name" value="PyrdxlP-dep_Trfase_major"/>
</dbReference>
<dbReference type="FunFam" id="3.40.640.10:FF:000030">
    <property type="entry name" value="Low-specificity L-threonine aldolase"/>
    <property type="match status" value="1"/>
</dbReference>
<comment type="pathway">
    <text evidence="7">Amino-acid degradation; L-threonine degradation via aldolase pathway; acetaldehyde and glycine from L-threonine: step 1/1.</text>
</comment>
<evidence type="ECO:0000313" key="13">
    <source>
        <dbReference type="Proteomes" id="UP000182444"/>
    </source>
</evidence>
<keyword evidence="4" id="KW-0456">Lyase</keyword>
<reference evidence="11 13" key="1">
    <citation type="journal article" date="2016" name="PLoS ONE">
        <title>Sequence Assembly of Yarrowia lipolytica Strain W29/CLIB89 Shows Transposable Element Diversity.</title>
        <authorList>
            <person name="Magnan C."/>
            <person name="Yu J."/>
            <person name="Chang I."/>
            <person name="Jahn E."/>
            <person name="Kanomata Y."/>
            <person name="Wu J."/>
            <person name="Zeller M."/>
            <person name="Oakes M."/>
            <person name="Baldi P."/>
            <person name="Sandmeyer S."/>
        </authorList>
    </citation>
    <scope>NUCLEOTIDE SEQUENCE [LARGE SCALE GENOMIC DNA]</scope>
    <source>
        <strain evidence="11">CLIB89</strain>
        <strain evidence="13">CLIB89(W29)</strain>
    </source>
</reference>
<dbReference type="PANTHER" id="PTHR48097">
    <property type="entry name" value="L-THREONINE ALDOLASE-RELATED"/>
    <property type="match status" value="1"/>
</dbReference>
<dbReference type="AlphaFoldDB" id="A0A1H6PWW7"/>
<dbReference type="GO" id="GO:0006545">
    <property type="term" value="P:glycine biosynthetic process"/>
    <property type="evidence" value="ECO:0007669"/>
    <property type="project" value="EnsemblFungi"/>
</dbReference>
<dbReference type="FunFam" id="3.90.1150.10:FF:000089">
    <property type="entry name" value="Threonine aldolase, putative"/>
    <property type="match status" value="1"/>
</dbReference>
<dbReference type="GO" id="GO:0005829">
    <property type="term" value="C:cytosol"/>
    <property type="evidence" value="ECO:0007669"/>
    <property type="project" value="EnsemblFungi"/>
</dbReference>
<feature type="modified residue" description="N6-(pyridoxal phosphate)lysine" evidence="9">
    <location>
        <position position="205"/>
    </location>
</feature>
<dbReference type="InterPro" id="IPR023603">
    <property type="entry name" value="Low_specificity_L-TA-like"/>
</dbReference>
<dbReference type="EC" id="4.1.2.48" evidence="8"/>
<dbReference type="GO" id="GO:0016740">
    <property type="term" value="F:transferase activity"/>
    <property type="evidence" value="ECO:0007669"/>
    <property type="project" value="UniProtKB-KW"/>
</dbReference>
<dbReference type="InterPro" id="IPR001597">
    <property type="entry name" value="ArAA_b-elim_lyase/Thr_aldolase"/>
</dbReference>
<feature type="domain" description="Aromatic amino acid beta-eliminating lyase/threonine aldolase" evidence="10">
    <location>
        <begin position="7"/>
        <end position="290"/>
    </location>
</feature>
<dbReference type="OrthoDB" id="10261951at2759"/>
<gene>
    <name evidence="12" type="ORF">B0I71DRAFT_137177</name>
    <name evidence="11" type="ORF">YALI1_A22440g</name>
</gene>
<dbReference type="SUPFAM" id="SSF53383">
    <property type="entry name" value="PLP-dependent transferases"/>
    <property type="match status" value="1"/>
</dbReference>
<dbReference type="PANTHER" id="PTHR48097:SF9">
    <property type="entry name" value="L-THREONINE ALDOLASE"/>
    <property type="match status" value="1"/>
</dbReference>